<name>A0A4T2GMC3_STRSU</name>
<dbReference type="InterPro" id="IPR009825">
    <property type="entry name" value="ECF_substrate-spec-like"/>
</dbReference>
<sequence length="183" mass="19477">MKNNSIRTVVATGIGAALFVVIGILISIPTLVVPNTSIQLQYAVQSLLATVFGPIVGFLVGFIGHAFKDSLQYGSPWWSWVLASGVFGLVLGVAKRSLRLDEGIFEKKDIVFFNVTQVVANIVAWGLIAPLLDIVIYSEPANKVFAQGLVAGIVNSVTVAVAGTILLSIYAKTQTRSNSLSKD</sequence>
<feature type="transmembrane region" description="Helical" evidence="5">
    <location>
        <begin position="44"/>
        <end position="65"/>
    </location>
</feature>
<organism evidence="6 7">
    <name type="scientific">Streptococcus suis</name>
    <dbReference type="NCBI Taxonomy" id="1307"/>
    <lineage>
        <taxon>Bacteria</taxon>
        <taxon>Bacillati</taxon>
        <taxon>Bacillota</taxon>
        <taxon>Bacilli</taxon>
        <taxon>Lactobacillales</taxon>
        <taxon>Streptococcaceae</taxon>
        <taxon>Streptococcus</taxon>
    </lineage>
</organism>
<evidence type="ECO:0000256" key="3">
    <source>
        <dbReference type="ARBA" id="ARBA00022989"/>
    </source>
</evidence>
<feature type="transmembrane region" description="Helical" evidence="5">
    <location>
        <begin position="110"/>
        <end position="132"/>
    </location>
</feature>
<dbReference type="HAMAP" id="MF_01572">
    <property type="entry name" value="UPF0397"/>
    <property type="match status" value="1"/>
</dbReference>
<accession>A0A4T2GMC3</accession>
<dbReference type="InterPro" id="IPR022914">
    <property type="entry name" value="UPF0397"/>
</dbReference>
<dbReference type="PANTHER" id="PTHR37815">
    <property type="entry name" value="UPF0397 PROTEIN BC_2624-RELATED"/>
    <property type="match status" value="1"/>
</dbReference>
<feature type="transmembrane region" description="Helical" evidence="5">
    <location>
        <begin position="144"/>
        <end position="171"/>
    </location>
</feature>
<evidence type="ECO:0000256" key="5">
    <source>
        <dbReference type="HAMAP-Rule" id="MF_01572"/>
    </source>
</evidence>
<protein>
    <recommendedName>
        <fullName evidence="5">UPF0397 protein FAJ39_05370</fullName>
    </recommendedName>
</protein>
<evidence type="ECO:0000256" key="1">
    <source>
        <dbReference type="ARBA" id="ARBA00022475"/>
    </source>
</evidence>
<evidence type="ECO:0000313" key="7">
    <source>
        <dbReference type="Proteomes" id="UP000305165"/>
    </source>
</evidence>
<dbReference type="Proteomes" id="UP000305165">
    <property type="component" value="Unassembled WGS sequence"/>
</dbReference>
<evidence type="ECO:0000256" key="2">
    <source>
        <dbReference type="ARBA" id="ARBA00022692"/>
    </source>
</evidence>
<dbReference type="OrthoDB" id="4550662at2"/>
<dbReference type="GO" id="GO:0005886">
    <property type="term" value="C:plasma membrane"/>
    <property type="evidence" value="ECO:0007669"/>
    <property type="project" value="UniProtKB-SubCell"/>
</dbReference>
<dbReference type="PANTHER" id="PTHR37815:SF3">
    <property type="entry name" value="UPF0397 PROTEIN SPR0429"/>
    <property type="match status" value="1"/>
</dbReference>
<keyword evidence="3 5" id="KW-1133">Transmembrane helix</keyword>
<gene>
    <name evidence="6" type="ORF">FAJ39_05370</name>
</gene>
<keyword evidence="2 5" id="KW-0812">Transmembrane</keyword>
<comment type="similarity">
    <text evidence="5">Belongs to the UPF0397 family.</text>
</comment>
<feature type="transmembrane region" description="Helical" evidence="5">
    <location>
        <begin position="6"/>
        <end position="32"/>
    </location>
</feature>
<comment type="subcellular location">
    <subcellularLocation>
        <location evidence="5">Cell membrane</location>
        <topology evidence="5">Multi-pass membrane protein</topology>
    </subcellularLocation>
</comment>
<dbReference type="AlphaFoldDB" id="A0A4T2GMC3"/>
<dbReference type="Gene3D" id="1.10.1760.20">
    <property type="match status" value="1"/>
</dbReference>
<evidence type="ECO:0000256" key="4">
    <source>
        <dbReference type="ARBA" id="ARBA00023136"/>
    </source>
</evidence>
<dbReference type="EMBL" id="SSXO01000003">
    <property type="protein sequence ID" value="TIH99636.1"/>
    <property type="molecule type" value="Genomic_DNA"/>
</dbReference>
<reference evidence="6 7" key="1">
    <citation type="submission" date="2019-04" db="EMBL/GenBank/DDBJ databases">
        <title>Genome analysis of Streptococcus suis strain WUSS424.</title>
        <authorList>
            <person name="Chen H."/>
            <person name="Gao X."/>
            <person name="Wu Z."/>
        </authorList>
    </citation>
    <scope>NUCLEOTIDE SEQUENCE [LARGE SCALE GENOMIC DNA]</scope>
    <source>
        <strain evidence="6 7">WUSS424</strain>
    </source>
</reference>
<feature type="transmembrane region" description="Helical" evidence="5">
    <location>
        <begin position="77"/>
        <end position="98"/>
    </location>
</feature>
<keyword evidence="4 5" id="KW-0472">Membrane</keyword>
<evidence type="ECO:0000313" key="6">
    <source>
        <dbReference type="EMBL" id="TIH99636.1"/>
    </source>
</evidence>
<dbReference type="NCBIfam" id="NF010182">
    <property type="entry name" value="PRK13661.1"/>
    <property type="match status" value="1"/>
</dbReference>
<comment type="caution">
    <text evidence="6">The sequence shown here is derived from an EMBL/GenBank/DDBJ whole genome shotgun (WGS) entry which is preliminary data.</text>
</comment>
<proteinExistence type="inferred from homology"/>
<dbReference type="Pfam" id="PF07155">
    <property type="entry name" value="ECF-ribofla_trS"/>
    <property type="match status" value="1"/>
</dbReference>
<keyword evidence="1 5" id="KW-1003">Cell membrane</keyword>